<protein>
    <submittedName>
        <fullName evidence="1">Uncharacterized protein</fullName>
    </submittedName>
</protein>
<dbReference type="AlphaFoldDB" id="A8AN15"/>
<dbReference type="Proteomes" id="UP000008148">
    <property type="component" value="Chromosome"/>
</dbReference>
<gene>
    <name evidence="1" type="ordered locus">CKO_03802</name>
</gene>
<accession>A8AN15</accession>
<dbReference type="EMBL" id="CP000822">
    <property type="protein sequence ID" value="ABV14878.1"/>
    <property type="molecule type" value="Genomic_DNA"/>
</dbReference>
<reference evidence="1 2" key="1">
    <citation type="submission" date="2007-08" db="EMBL/GenBank/DDBJ databases">
        <authorList>
            <consortium name="The Citrobacter koseri Genome Sequencing Project"/>
            <person name="McClelland M."/>
            <person name="Sanderson E.K."/>
            <person name="Porwollik S."/>
            <person name="Spieth J."/>
            <person name="Clifton W.S."/>
            <person name="Latreille P."/>
            <person name="Courtney L."/>
            <person name="Wang C."/>
            <person name="Pepin K."/>
            <person name="Bhonagiri V."/>
            <person name="Nash W."/>
            <person name="Johnson M."/>
            <person name="Thiruvilangam P."/>
            <person name="Wilson R."/>
        </authorList>
    </citation>
    <scope>NUCLEOTIDE SEQUENCE [LARGE SCALE GENOMIC DNA]</scope>
    <source>
        <strain evidence="2">ATCC BAA-895 / CDC 4225-83 / SGSC4696</strain>
    </source>
</reference>
<dbReference type="HOGENOM" id="CLU_1956118_0_0_6"/>
<sequence length="136" mass="14732">MQTCNRWAVSDASAAVNVIGTNNGAREFLHYIVGFVTCAARRTGRLDGVRAILRFDGAQAIGDVVQRFIPGNGFQFAATLATDHRGFQARGQDLGIVNKIPAIVALQTQSTLIGFPLRRLCPDDFAVIDHQVDFAT</sequence>
<name>A8AN15_CITK8</name>
<dbReference type="KEGG" id="cko:CKO_03802"/>
<evidence type="ECO:0000313" key="2">
    <source>
        <dbReference type="Proteomes" id="UP000008148"/>
    </source>
</evidence>
<proteinExistence type="predicted"/>
<evidence type="ECO:0000313" key="1">
    <source>
        <dbReference type="EMBL" id="ABV14878.1"/>
    </source>
</evidence>
<keyword evidence="2" id="KW-1185">Reference proteome</keyword>
<organism evidence="1 2">
    <name type="scientific">Citrobacter koseri (strain ATCC BAA-895 / CDC 4225-83 / SGSC4696)</name>
    <dbReference type="NCBI Taxonomy" id="290338"/>
    <lineage>
        <taxon>Bacteria</taxon>
        <taxon>Pseudomonadati</taxon>
        <taxon>Pseudomonadota</taxon>
        <taxon>Gammaproteobacteria</taxon>
        <taxon>Enterobacterales</taxon>
        <taxon>Enterobacteriaceae</taxon>
        <taxon>Citrobacter</taxon>
    </lineage>
</organism>